<organism evidence="7 8">
    <name type="scientific">Parasedimentitalea maritima</name>
    <dbReference type="NCBI Taxonomy" id="2578117"/>
    <lineage>
        <taxon>Bacteria</taxon>
        <taxon>Pseudomonadati</taxon>
        <taxon>Pseudomonadota</taxon>
        <taxon>Alphaproteobacteria</taxon>
        <taxon>Rhodobacterales</taxon>
        <taxon>Paracoccaceae</taxon>
        <taxon>Parasedimentitalea</taxon>
    </lineage>
</organism>
<dbReference type="GO" id="GO:0016887">
    <property type="term" value="F:ATP hydrolysis activity"/>
    <property type="evidence" value="ECO:0007669"/>
    <property type="project" value="InterPro"/>
</dbReference>
<dbReference type="GO" id="GO:0015658">
    <property type="term" value="F:branched-chain amino acid transmembrane transporter activity"/>
    <property type="evidence" value="ECO:0007669"/>
    <property type="project" value="TreeGrafter"/>
</dbReference>
<dbReference type="PANTHER" id="PTHR43820">
    <property type="entry name" value="HIGH-AFFINITY BRANCHED-CHAIN AMINO ACID TRANSPORT ATP-BINDING PROTEIN LIVF"/>
    <property type="match status" value="1"/>
</dbReference>
<dbReference type="EMBL" id="WSFO01000008">
    <property type="protein sequence ID" value="KAE9628781.1"/>
    <property type="molecule type" value="Genomic_DNA"/>
</dbReference>
<dbReference type="GO" id="GO:0015807">
    <property type="term" value="P:L-amino acid transport"/>
    <property type="evidence" value="ECO:0007669"/>
    <property type="project" value="TreeGrafter"/>
</dbReference>
<dbReference type="SUPFAM" id="SSF52540">
    <property type="entry name" value="P-loop containing nucleoside triphosphate hydrolases"/>
    <property type="match status" value="1"/>
</dbReference>
<dbReference type="PANTHER" id="PTHR43820:SF4">
    <property type="entry name" value="HIGH-AFFINITY BRANCHED-CHAIN AMINO ACID TRANSPORT ATP-BINDING PROTEIN LIVF"/>
    <property type="match status" value="1"/>
</dbReference>
<proteinExistence type="inferred from homology"/>
<evidence type="ECO:0000256" key="3">
    <source>
        <dbReference type="ARBA" id="ARBA00022741"/>
    </source>
</evidence>
<evidence type="ECO:0000313" key="8">
    <source>
        <dbReference type="Proteomes" id="UP000441586"/>
    </source>
</evidence>
<gene>
    <name evidence="7" type="ORF">GP644_13505</name>
</gene>
<dbReference type="RefSeq" id="WP_158980021.1">
    <property type="nucleotide sequence ID" value="NZ_WSFO01000008.1"/>
</dbReference>
<evidence type="ECO:0000256" key="4">
    <source>
        <dbReference type="ARBA" id="ARBA00022840"/>
    </source>
</evidence>
<comment type="similarity">
    <text evidence="1">Belongs to the ABC transporter superfamily.</text>
</comment>
<evidence type="ECO:0000256" key="2">
    <source>
        <dbReference type="ARBA" id="ARBA00022448"/>
    </source>
</evidence>
<reference evidence="7 8" key="1">
    <citation type="submission" date="2019-12" db="EMBL/GenBank/DDBJ databases">
        <authorList>
            <person name="Zhang Y.-J."/>
        </authorList>
    </citation>
    <scope>NUCLEOTIDE SEQUENCE [LARGE SCALE GENOMIC DNA]</scope>
    <source>
        <strain evidence="7 8">H18S-6</strain>
    </source>
</reference>
<dbReference type="AlphaFoldDB" id="A0A6A4REH6"/>
<dbReference type="InterPro" id="IPR003439">
    <property type="entry name" value="ABC_transporter-like_ATP-bd"/>
</dbReference>
<protein>
    <submittedName>
        <fullName evidence="7">ATP-binding cassette domain-containing protein</fullName>
    </submittedName>
</protein>
<sequence>MTTPLLEVSNLNVSYGPIAAVRGISFCVNAGELVTIIGANGAGKTSTLNAITGLAPVASGTISFDGTDLLSLPVERKAGLGIGVSPEGRRVFGDLTVRENLIAGGISLPARQAETRIDTLVERFPILKERIDQESGTLSGGEQQMLAIARGLMTSPRFLILDEPSLGLAPKIVSQVFELVQQLNQEGVSILLVEQNVRKSLAIAHRAYVMELGQIVRDGDASNLAADPTIHQAYLGAA</sequence>
<keyword evidence="5" id="KW-0029">Amino-acid transport</keyword>
<feature type="domain" description="ABC transporter" evidence="6">
    <location>
        <begin position="6"/>
        <end position="237"/>
    </location>
</feature>
<evidence type="ECO:0000259" key="6">
    <source>
        <dbReference type="PROSITE" id="PS50893"/>
    </source>
</evidence>
<keyword evidence="3" id="KW-0547">Nucleotide-binding</keyword>
<dbReference type="Pfam" id="PF00005">
    <property type="entry name" value="ABC_tran"/>
    <property type="match status" value="1"/>
</dbReference>
<dbReference type="PROSITE" id="PS00211">
    <property type="entry name" value="ABC_TRANSPORTER_1"/>
    <property type="match status" value="1"/>
</dbReference>
<keyword evidence="2" id="KW-0813">Transport</keyword>
<dbReference type="InterPro" id="IPR003593">
    <property type="entry name" value="AAA+_ATPase"/>
</dbReference>
<dbReference type="SMART" id="SM00382">
    <property type="entry name" value="AAA"/>
    <property type="match status" value="1"/>
</dbReference>
<accession>A0A6A4REH6</accession>
<dbReference type="Proteomes" id="UP000441586">
    <property type="component" value="Unassembled WGS sequence"/>
</dbReference>
<dbReference type="CDD" id="cd03224">
    <property type="entry name" value="ABC_TM1139_LivF_branched"/>
    <property type="match status" value="1"/>
</dbReference>
<keyword evidence="4 7" id="KW-0067">ATP-binding</keyword>
<evidence type="ECO:0000256" key="5">
    <source>
        <dbReference type="ARBA" id="ARBA00022970"/>
    </source>
</evidence>
<evidence type="ECO:0000313" key="7">
    <source>
        <dbReference type="EMBL" id="KAE9628781.1"/>
    </source>
</evidence>
<comment type="caution">
    <text evidence="7">The sequence shown here is derived from an EMBL/GenBank/DDBJ whole genome shotgun (WGS) entry which is preliminary data.</text>
</comment>
<name>A0A6A4REH6_9RHOB</name>
<dbReference type="InterPro" id="IPR027417">
    <property type="entry name" value="P-loop_NTPase"/>
</dbReference>
<dbReference type="Gene3D" id="3.40.50.300">
    <property type="entry name" value="P-loop containing nucleotide triphosphate hydrolases"/>
    <property type="match status" value="1"/>
</dbReference>
<evidence type="ECO:0000256" key="1">
    <source>
        <dbReference type="ARBA" id="ARBA00005417"/>
    </source>
</evidence>
<dbReference type="InterPro" id="IPR052156">
    <property type="entry name" value="BCAA_Transport_ATP-bd_LivF"/>
</dbReference>
<dbReference type="InterPro" id="IPR017871">
    <property type="entry name" value="ABC_transporter-like_CS"/>
</dbReference>
<dbReference type="PROSITE" id="PS50893">
    <property type="entry name" value="ABC_TRANSPORTER_2"/>
    <property type="match status" value="1"/>
</dbReference>
<dbReference type="GO" id="GO:0005524">
    <property type="term" value="F:ATP binding"/>
    <property type="evidence" value="ECO:0007669"/>
    <property type="project" value="UniProtKB-KW"/>
</dbReference>